<dbReference type="PROSITE" id="PS51257">
    <property type="entry name" value="PROKAR_LIPOPROTEIN"/>
    <property type="match status" value="1"/>
</dbReference>
<feature type="compositionally biased region" description="Low complexity" evidence="1">
    <location>
        <begin position="25"/>
        <end position="37"/>
    </location>
</feature>
<dbReference type="PANTHER" id="PTHR30290">
    <property type="entry name" value="PERIPLASMIC BINDING COMPONENT OF ABC TRANSPORTER"/>
    <property type="match status" value="1"/>
</dbReference>
<dbReference type="Proteomes" id="UP000824250">
    <property type="component" value="Unassembled WGS sequence"/>
</dbReference>
<feature type="chain" id="PRO_5039709705" evidence="2">
    <location>
        <begin position="26"/>
        <end position="590"/>
    </location>
</feature>
<reference evidence="4" key="2">
    <citation type="journal article" date="2021" name="PeerJ">
        <title>Extensive microbial diversity within the chicken gut microbiome revealed by metagenomics and culture.</title>
        <authorList>
            <person name="Gilroy R."/>
            <person name="Ravi A."/>
            <person name="Getino M."/>
            <person name="Pursley I."/>
            <person name="Horton D.L."/>
            <person name="Alikhan N.F."/>
            <person name="Baker D."/>
            <person name="Gharbi K."/>
            <person name="Hall N."/>
            <person name="Watson M."/>
            <person name="Adriaenssens E.M."/>
            <person name="Foster-Nyarko E."/>
            <person name="Jarju S."/>
            <person name="Secka A."/>
            <person name="Antonio M."/>
            <person name="Oren A."/>
            <person name="Chaudhuri R.R."/>
            <person name="La Ragione R."/>
            <person name="Hildebrand F."/>
            <person name="Pallen M.J."/>
        </authorList>
    </citation>
    <scope>NUCLEOTIDE SEQUENCE</scope>
    <source>
        <strain evidence="4">CHK180-2868</strain>
    </source>
</reference>
<evidence type="ECO:0000313" key="5">
    <source>
        <dbReference type="Proteomes" id="UP000824250"/>
    </source>
</evidence>
<evidence type="ECO:0000313" key="4">
    <source>
        <dbReference type="EMBL" id="HIR05697.1"/>
    </source>
</evidence>
<dbReference type="Pfam" id="PF00496">
    <property type="entry name" value="SBP_bac_5"/>
    <property type="match status" value="1"/>
</dbReference>
<feature type="domain" description="Solute-binding protein family 5" evidence="3">
    <location>
        <begin position="133"/>
        <end position="498"/>
    </location>
</feature>
<sequence length="590" mass="64710">MRKKLGFAALAAAAVIGLTACSAGGANQAAAGGQTAQEKAEGGTEEGAKNLEEGSGTNEKPGADGQGEDAQTDGQSPGTSSGGSTSDGQEKILRIGTYMPVTTLVPWRTTSDGDGYIIRQIYHTLVEMNKESEFTPSLAESWECSEDGKVWTVHLRDDVYWQRGNELFGDELVQVTAEDVKFSYEYYLDPDNGSVRYTNLVDTIDKIEVVDDFTVKFYLKDIDVLFEYKMYQNYIIPKKAIDEGWDFEAHPVGSGAYKFVEHVVDTRVVLEKNEDFWQEPGLDQIGYRIITDKSVSAIALQNQEIDISLAILPTEIAAIQSKDYLKMDDTGGSLRWVGFNCRDELFQDPEVRKALAMAVDVDGAVAAVYGNDSGVKLAVRGYSCVTPERPGYDNDACKAVTPSYDPAGAAAKLEELGWKKGADGIYAKDGKKLSFTIQVGNNDANREKMAVIVSSQLKAIGIDCTAQTVEWGTHTTDIKNGNVQMYVLGGYSNLDGPLRLMHSDDAVFSPNCGYANEELDAVLDQAWKTIDYEDRCEMIAKASAMFAADAPHLAEWYEYAQTGYNTRVKDFDYATVYQALCSTERNVTVE</sequence>
<dbReference type="GO" id="GO:0043190">
    <property type="term" value="C:ATP-binding cassette (ABC) transporter complex"/>
    <property type="evidence" value="ECO:0007669"/>
    <property type="project" value="InterPro"/>
</dbReference>
<name>A0A9D1A411_9FIRM</name>
<dbReference type="EMBL" id="DVGC01000038">
    <property type="protein sequence ID" value="HIR05697.1"/>
    <property type="molecule type" value="Genomic_DNA"/>
</dbReference>
<feature type="signal peptide" evidence="2">
    <location>
        <begin position="1"/>
        <end position="25"/>
    </location>
</feature>
<dbReference type="GO" id="GO:0042597">
    <property type="term" value="C:periplasmic space"/>
    <property type="evidence" value="ECO:0007669"/>
    <property type="project" value="UniProtKB-ARBA"/>
</dbReference>
<reference evidence="4" key="1">
    <citation type="submission" date="2020-10" db="EMBL/GenBank/DDBJ databases">
        <authorList>
            <person name="Gilroy R."/>
        </authorList>
    </citation>
    <scope>NUCLEOTIDE SEQUENCE</scope>
    <source>
        <strain evidence="4">CHK180-2868</strain>
    </source>
</reference>
<dbReference type="GO" id="GO:0015833">
    <property type="term" value="P:peptide transport"/>
    <property type="evidence" value="ECO:0007669"/>
    <property type="project" value="TreeGrafter"/>
</dbReference>
<feature type="compositionally biased region" description="Low complexity" evidence="1">
    <location>
        <begin position="72"/>
        <end position="87"/>
    </location>
</feature>
<dbReference type="CDD" id="cd00995">
    <property type="entry name" value="PBP2_NikA_DppA_OppA_like"/>
    <property type="match status" value="1"/>
</dbReference>
<dbReference type="AlphaFoldDB" id="A0A9D1A411"/>
<keyword evidence="2" id="KW-0732">Signal</keyword>
<proteinExistence type="predicted"/>
<dbReference type="InterPro" id="IPR030678">
    <property type="entry name" value="Peptide/Ni-bd"/>
</dbReference>
<evidence type="ECO:0000259" key="3">
    <source>
        <dbReference type="Pfam" id="PF00496"/>
    </source>
</evidence>
<feature type="compositionally biased region" description="Basic and acidic residues" evidence="1">
    <location>
        <begin position="38"/>
        <end position="52"/>
    </location>
</feature>
<protein>
    <submittedName>
        <fullName evidence="4">ABC transporter substrate-binding protein</fullName>
    </submittedName>
</protein>
<evidence type="ECO:0000256" key="2">
    <source>
        <dbReference type="SAM" id="SignalP"/>
    </source>
</evidence>
<dbReference type="PIRSF" id="PIRSF002741">
    <property type="entry name" value="MppA"/>
    <property type="match status" value="1"/>
</dbReference>
<organism evidence="4 5">
    <name type="scientific">Candidatus Copromonas faecavium</name>
    <name type="common">nom. illeg.</name>
    <dbReference type="NCBI Taxonomy" id="2840740"/>
    <lineage>
        <taxon>Bacteria</taxon>
        <taxon>Bacillati</taxon>
        <taxon>Bacillota</taxon>
        <taxon>Clostridia</taxon>
        <taxon>Lachnospirales</taxon>
        <taxon>Lachnospiraceae</taxon>
        <taxon>Candidatus Copromonas (nom. illeg.)</taxon>
    </lineage>
</organism>
<dbReference type="SUPFAM" id="SSF53850">
    <property type="entry name" value="Periplasmic binding protein-like II"/>
    <property type="match status" value="1"/>
</dbReference>
<gene>
    <name evidence="4" type="ORF">IAB28_06995</name>
</gene>
<evidence type="ECO:0000256" key="1">
    <source>
        <dbReference type="SAM" id="MobiDB-lite"/>
    </source>
</evidence>
<dbReference type="InterPro" id="IPR000914">
    <property type="entry name" value="SBP_5_dom"/>
</dbReference>
<dbReference type="InterPro" id="IPR039424">
    <property type="entry name" value="SBP_5"/>
</dbReference>
<accession>A0A9D1A411</accession>
<dbReference type="Gene3D" id="3.40.190.10">
    <property type="entry name" value="Periplasmic binding protein-like II"/>
    <property type="match status" value="1"/>
</dbReference>
<dbReference type="GO" id="GO:1904680">
    <property type="term" value="F:peptide transmembrane transporter activity"/>
    <property type="evidence" value="ECO:0007669"/>
    <property type="project" value="TreeGrafter"/>
</dbReference>
<dbReference type="Gene3D" id="3.10.105.10">
    <property type="entry name" value="Dipeptide-binding Protein, Domain 3"/>
    <property type="match status" value="1"/>
</dbReference>
<feature type="region of interest" description="Disordered" evidence="1">
    <location>
        <begin position="25"/>
        <end position="89"/>
    </location>
</feature>
<comment type="caution">
    <text evidence="4">The sequence shown here is derived from an EMBL/GenBank/DDBJ whole genome shotgun (WGS) entry which is preliminary data.</text>
</comment>